<protein>
    <submittedName>
        <fullName evidence="1">Uncharacterized protein</fullName>
    </submittedName>
</protein>
<sequence length="89" mass="9782">MAVLFKKYLSDPYNTGSNSVDKVGKLAAGTFQKQQRIHLTLETHQLCLIKLGDGRWCVLSKILNSGSITTLSSTNSVDKIGGNEHFRNS</sequence>
<evidence type="ECO:0000313" key="2">
    <source>
        <dbReference type="Proteomes" id="UP000499080"/>
    </source>
</evidence>
<accession>A0A4Y2L1Q3</accession>
<organism evidence="1 2">
    <name type="scientific">Araneus ventricosus</name>
    <name type="common">Orbweaver spider</name>
    <name type="synonym">Epeira ventricosa</name>
    <dbReference type="NCBI Taxonomy" id="182803"/>
    <lineage>
        <taxon>Eukaryota</taxon>
        <taxon>Metazoa</taxon>
        <taxon>Ecdysozoa</taxon>
        <taxon>Arthropoda</taxon>
        <taxon>Chelicerata</taxon>
        <taxon>Arachnida</taxon>
        <taxon>Araneae</taxon>
        <taxon>Araneomorphae</taxon>
        <taxon>Entelegynae</taxon>
        <taxon>Araneoidea</taxon>
        <taxon>Araneidae</taxon>
        <taxon>Araneus</taxon>
    </lineage>
</organism>
<comment type="caution">
    <text evidence="1">The sequence shown here is derived from an EMBL/GenBank/DDBJ whole genome shotgun (WGS) entry which is preliminary data.</text>
</comment>
<dbReference type="AlphaFoldDB" id="A0A4Y2L1Q3"/>
<dbReference type="Proteomes" id="UP000499080">
    <property type="component" value="Unassembled WGS sequence"/>
</dbReference>
<gene>
    <name evidence="1" type="ORF">AVEN_212795_1</name>
</gene>
<proteinExistence type="predicted"/>
<name>A0A4Y2L1Q3_ARAVE</name>
<evidence type="ECO:0000313" key="1">
    <source>
        <dbReference type="EMBL" id="GBN07757.1"/>
    </source>
</evidence>
<keyword evidence="2" id="KW-1185">Reference proteome</keyword>
<dbReference type="EMBL" id="BGPR01005186">
    <property type="protein sequence ID" value="GBN07757.1"/>
    <property type="molecule type" value="Genomic_DNA"/>
</dbReference>
<reference evidence="1 2" key="1">
    <citation type="journal article" date="2019" name="Sci. Rep.">
        <title>Orb-weaving spider Araneus ventricosus genome elucidates the spidroin gene catalogue.</title>
        <authorList>
            <person name="Kono N."/>
            <person name="Nakamura H."/>
            <person name="Ohtoshi R."/>
            <person name="Moran D.A.P."/>
            <person name="Shinohara A."/>
            <person name="Yoshida Y."/>
            <person name="Fujiwara M."/>
            <person name="Mori M."/>
            <person name="Tomita M."/>
            <person name="Arakawa K."/>
        </authorList>
    </citation>
    <scope>NUCLEOTIDE SEQUENCE [LARGE SCALE GENOMIC DNA]</scope>
</reference>